<comment type="catalytic activity">
    <reaction evidence="11">
        <text>isopentenyl diphosphate = dimethylallyl diphosphate</text>
        <dbReference type="Rhea" id="RHEA:23284"/>
        <dbReference type="ChEBI" id="CHEBI:57623"/>
        <dbReference type="ChEBI" id="CHEBI:128769"/>
        <dbReference type="EC" id="5.3.3.2"/>
    </reaction>
</comment>
<dbReference type="PANTHER" id="PTHR43665">
    <property type="entry name" value="ISOPENTENYL-DIPHOSPHATE DELTA-ISOMERASE"/>
    <property type="match status" value="1"/>
</dbReference>
<dbReference type="EC" id="5.3.3.2" evidence="11"/>
<dbReference type="RefSeq" id="WP_013143927.1">
    <property type="nucleotide sequence ID" value="NC_014205.1"/>
</dbReference>
<organism evidence="13 14">
    <name type="scientific">Staphylothermus hellenicus (strain DSM 12710 / JCM 10830 / BK20S6-10-b1 / P8)</name>
    <dbReference type="NCBI Taxonomy" id="591019"/>
    <lineage>
        <taxon>Archaea</taxon>
        <taxon>Thermoproteota</taxon>
        <taxon>Thermoprotei</taxon>
        <taxon>Desulfurococcales</taxon>
        <taxon>Desulfurococcaceae</taxon>
        <taxon>Staphylothermus</taxon>
    </lineage>
</organism>
<dbReference type="GO" id="GO:0000287">
    <property type="term" value="F:magnesium ion binding"/>
    <property type="evidence" value="ECO:0007669"/>
    <property type="project" value="UniProtKB-UniRule"/>
</dbReference>
<keyword evidence="8 11" id="KW-0414">Isoprene biosynthesis</keyword>
<dbReference type="eggNOG" id="arCOG00613">
    <property type="taxonomic scope" value="Archaea"/>
</dbReference>
<evidence type="ECO:0000256" key="7">
    <source>
        <dbReference type="ARBA" id="ARBA00022857"/>
    </source>
</evidence>
<feature type="binding site" evidence="11">
    <location>
        <position position="130"/>
    </location>
    <ligand>
        <name>FMN</name>
        <dbReference type="ChEBI" id="CHEBI:58210"/>
    </ligand>
</feature>
<evidence type="ECO:0000256" key="2">
    <source>
        <dbReference type="ARBA" id="ARBA00022490"/>
    </source>
</evidence>
<feature type="binding site" evidence="11">
    <location>
        <begin position="98"/>
        <end position="100"/>
    </location>
    <ligand>
        <name>substrate</name>
    </ligand>
</feature>
<dbReference type="HOGENOM" id="CLU_065515_1_0_2"/>
<dbReference type="KEGG" id="shc:Shell_1645"/>
<dbReference type="InterPro" id="IPR013785">
    <property type="entry name" value="Aldolase_TIM"/>
</dbReference>
<dbReference type="OrthoDB" id="371955at2157"/>
<evidence type="ECO:0000313" key="14">
    <source>
        <dbReference type="Proteomes" id="UP000002573"/>
    </source>
</evidence>
<evidence type="ECO:0000256" key="8">
    <source>
        <dbReference type="ARBA" id="ARBA00023229"/>
    </source>
</evidence>
<dbReference type="EMBL" id="CP002051">
    <property type="protein sequence ID" value="ADI32730.1"/>
    <property type="molecule type" value="Genomic_DNA"/>
</dbReference>
<feature type="binding site" evidence="11">
    <location>
        <begin position="68"/>
        <end position="70"/>
    </location>
    <ligand>
        <name>FMN</name>
        <dbReference type="ChEBI" id="CHEBI:58210"/>
    </ligand>
</feature>
<dbReference type="AlphaFoldDB" id="D7DAD4"/>
<reference evidence="14" key="1">
    <citation type="submission" date="2010-05" db="EMBL/GenBank/DDBJ databases">
        <title>Complete sequence of Staphylothermus hellenicus DSM 12710.</title>
        <authorList>
            <consortium name="US DOE Joint Genome Institute"/>
            <person name="Lucas S."/>
            <person name="Copeland A."/>
            <person name="Lapidus A."/>
            <person name="Cheng J.-F."/>
            <person name="Bruce D."/>
            <person name="Goodwin L."/>
            <person name="Pitluck S."/>
            <person name="Davenport K."/>
            <person name="Detter J.C."/>
            <person name="Han C."/>
            <person name="Tapia R."/>
            <person name="Larimer F."/>
            <person name="Land M."/>
            <person name="Hauser L."/>
            <person name="Kyrpides N."/>
            <person name="Mikhailova N."/>
            <person name="Anderson I.J."/>
            <person name="Woyke T."/>
        </authorList>
    </citation>
    <scope>NUCLEOTIDE SEQUENCE [LARGE SCALE GENOMIC DNA]</scope>
    <source>
        <strain evidence="14">DSM 12710 / JCM 10830 / BK20S6-10-b1 / P8</strain>
    </source>
</reference>
<comment type="cofactor">
    <cofactor evidence="1 11">
        <name>FMN</name>
        <dbReference type="ChEBI" id="CHEBI:58210"/>
    </cofactor>
</comment>
<feature type="binding site" evidence="11">
    <location>
        <position position="222"/>
    </location>
    <ligand>
        <name>FMN</name>
        <dbReference type="ChEBI" id="CHEBI:58210"/>
    </ligand>
</feature>
<comment type="similarity">
    <text evidence="11">Belongs to the IPP isomerase type 2 family.</text>
</comment>
<dbReference type="Gene3D" id="3.20.20.70">
    <property type="entry name" value="Aldolase class I"/>
    <property type="match status" value="1"/>
</dbReference>
<keyword evidence="5 11" id="KW-0479">Metal-binding</keyword>
<comment type="cofactor">
    <cofactor evidence="11">
        <name>Mg(2+)</name>
        <dbReference type="ChEBI" id="CHEBI:18420"/>
    </cofactor>
</comment>
<evidence type="ECO:0000256" key="5">
    <source>
        <dbReference type="ARBA" id="ARBA00022723"/>
    </source>
</evidence>
<comment type="subcellular location">
    <subcellularLocation>
        <location evidence="11">Cytoplasm</location>
    </subcellularLocation>
</comment>
<keyword evidence="2 11" id="KW-0963">Cytoplasm</keyword>
<dbReference type="PIRSF" id="PIRSF003314">
    <property type="entry name" value="IPP_isomerase"/>
    <property type="match status" value="1"/>
</dbReference>
<evidence type="ECO:0000256" key="11">
    <source>
        <dbReference type="HAMAP-Rule" id="MF_00354"/>
    </source>
</evidence>
<comment type="function">
    <text evidence="11">Involved in the biosynthesis of isoprenoids. Catalyzes the 1,3-allylic rearrangement of the homoallylic substrate isopentenyl (IPP) to its allylic isomer, dimethylallyl diphosphate (DMAPP).</text>
</comment>
<dbReference type="GO" id="GO:0010181">
    <property type="term" value="F:FMN binding"/>
    <property type="evidence" value="ECO:0007669"/>
    <property type="project" value="UniProtKB-UniRule"/>
</dbReference>
<feature type="domain" description="FMN-dependent dehydrogenase" evidence="12">
    <location>
        <begin position="180"/>
        <end position="340"/>
    </location>
</feature>
<keyword evidence="3 11" id="KW-0285">Flavoprotein</keyword>
<comment type="subunit">
    <text evidence="10 11">Homooctamer. Dimer of tetramers.</text>
</comment>
<evidence type="ECO:0000313" key="13">
    <source>
        <dbReference type="EMBL" id="ADI32730.1"/>
    </source>
</evidence>
<feature type="binding site" evidence="11">
    <location>
        <position position="197"/>
    </location>
    <ligand>
        <name>FMN</name>
        <dbReference type="ChEBI" id="CHEBI:58210"/>
    </ligand>
</feature>
<dbReference type="InterPro" id="IPR000262">
    <property type="entry name" value="FMN-dep_DH"/>
</dbReference>
<feature type="binding site" evidence="11">
    <location>
        <begin position="8"/>
        <end position="9"/>
    </location>
    <ligand>
        <name>substrate</name>
    </ligand>
</feature>
<dbReference type="Pfam" id="PF01070">
    <property type="entry name" value="FMN_dh"/>
    <property type="match status" value="1"/>
</dbReference>
<evidence type="ECO:0000256" key="4">
    <source>
        <dbReference type="ARBA" id="ARBA00022643"/>
    </source>
</evidence>
<dbReference type="CDD" id="cd02811">
    <property type="entry name" value="IDI-2_FMN"/>
    <property type="match status" value="1"/>
</dbReference>
<dbReference type="Proteomes" id="UP000002573">
    <property type="component" value="Chromosome"/>
</dbReference>
<comment type="cofactor">
    <cofactor evidence="11">
        <name>NADPH</name>
        <dbReference type="ChEBI" id="CHEBI:57783"/>
    </cofactor>
</comment>
<comment type="caution">
    <text evidence="11">Lacks conserved residue(s) required for the propagation of feature annotation.</text>
</comment>
<protein>
    <recommendedName>
        <fullName evidence="11">Isopentenyl-diphosphate delta-isomerase</fullName>
        <shortName evidence="11">IPP isomerase</shortName>
        <ecNumber evidence="11">5.3.3.2</ecNumber>
    </recommendedName>
    <alternativeName>
        <fullName evidence="11">Isopentenyl diphosphate:dimethylallyl diphosphate isomerase</fullName>
    </alternativeName>
    <alternativeName>
        <fullName evidence="11">Isopentenyl pyrophosphate isomerase</fullName>
    </alternativeName>
    <alternativeName>
        <fullName evidence="11">Type 2 isopentenyl diphosphate isomerase</fullName>
        <shortName evidence="11">IDI-2</shortName>
    </alternativeName>
</protein>
<sequence>MDRNIGERKLEHIDIILKENVDFSDHCSEIYDSIMLVHQAFPKIDLEETDLRIDFLGYTIKAPLMITGMTGGHRNVTKINEKLARLAQELGIAIGVGSQRPMIIYRENSDVLKTYRIVRKTAQDVPVIGNIGINTINDLSINDVEFLIKSIEADALAIHLNPAQEAIQPEGDTRFSDNVIAKIEEVLDNIDVPVIIKEVGNGISMETASLFRSIGIRYFDVSGSCGTNWILVEKYRSRTPEYKRRIAEILSKWGIPTPLAIIETRNAAPDSFIIASGGVWDGLKAVKSLVLGANMVGIAKPIIYLLLKQGYNKAYEFLYTYIETIRTILFLIGAKNPNEARGKPVVLFEPILSYFKQRKIDLENYIQFVRKGGFQ</sequence>
<keyword evidence="7 11" id="KW-0521">NADP</keyword>
<dbReference type="STRING" id="591019.Shell_1645"/>
<keyword evidence="9 11" id="KW-0413">Isomerase</keyword>
<gene>
    <name evidence="11" type="primary">fni</name>
    <name evidence="13" type="ordered locus">Shell_1645</name>
</gene>
<evidence type="ECO:0000256" key="6">
    <source>
        <dbReference type="ARBA" id="ARBA00022842"/>
    </source>
</evidence>
<feature type="binding site" evidence="11">
    <location>
        <position position="164"/>
    </location>
    <ligand>
        <name>substrate</name>
    </ligand>
</feature>
<feature type="binding site" evidence="11">
    <location>
        <begin position="299"/>
        <end position="300"/>
    </location>
    <ligand>
        <name>FMN</name>
        <dbReference type="ChEBI" id="CHEBI:58210"/>
    </ligand>
</feature>
<feature type="binding site" evidence="11">
    <location>
        <position position="165"/>
    </location>
    <ligand>
        <name>Mg(2+)</name>
        <dbReference type="ChEBI" id="CHEBI:18420"/>
    </ligand>
</feature>
<accession>D7DAD4</accession>
<dbReference type="NCBIfam" id="TIGR02151">
    <property type="entry name" value="IPP_isom_2"/>
    <property type="match status" value="1"/>
</dbReference>
<evidence type="ECO:0000256" key="3">
    <source>
        <dbReference type="ARBA" id="ARBA00022630"/>
    </source>
</evidence>
<dbReference type="GO" id="GO:0070402">
    <property type="term" value="F:NADPH binding"/>
    <property type="evidence" value="ECO:0007669"/>
    <property type="project" value="UniProtKB-UniRule"/>
</dbReference>
<name>D7DAD4_STAHD</name>
<evidence type="ECO:0000256" key="10">
    <source>
        <dbReference type="ARBA" id="ARBA00025810"/>
    </source>
</evidence>
<dbReference type="HAMAP" id="MF_00354">
    <property type="entry name" value="Idi_2"/>
    <property type="match status" value="1"/>
</dbReference>
<feature type="binding site" evidence="11">
    <location>
        <position position="227"/>
    </location>
    <ligand>
        <name>FMN</name>
        <dbReference type="ChEBI" id="CHEBI:58210"/>
    </ligand>
</feature>
<evidence type="ECO:0000256" key="9">
    <source>
        <dbReference type="ARBA" id="ARBA00023235"/>
    </source>
</evidence>
<dbReference type="GeneID" id="9234938"/>
<keyword evidence="6 11" id="KW-0460">Magnesium</keyword>
<dbReference type="GO" id="GO:0016491">
    <property type="term" value="F:oxidoreductase activity"/>
    <property type="evidence" value="ECO:0007669"/>
    <property type="project" value="InterPro"/>
</dbReference>
<dbReference type="GO" id="GO:0008299">
    <property type="term" value="P:isoprenoid biosynthetic process"/>
    <property type="evidence" value="ECO:0007669"/>
    <property type="project" value="UniProtKB-UniRule"/>
</dbReference>
<dbReference type="GO" id="GO:0004452">
    <property type="term" value="F:isopentenyl-diphosphate delta-isomerase activity"/>
    <property type="evidence" value="ECO:0007669"/>
    <property type="project" value="UniProtKB-UniRule"/>
</dbReference>
<dbReference type="GO" id="GO:0005737">
    <property type="term" value="C:cytoplasm"/>
    <property type="evidence" value="ECO:0007669"/>
    <property type="project" value="UniProtKB-SubCell"/>
</dbReference>
<reference evidence="13 14" key="2">
    <citation type="journal article" date="2011" name="Stand. Genomic Sci.">
        <title>Complete genome sequence of Staphylothermus hellenicus P8.</title>
        <authorList>
            <person name="Anderson I."/>
            <person name="Wirth R."/>
            <person name="Lucas S."/>
            <person name="Copeland A."/>
            <person name="Lapidus A."/>
            <person name="Cheng J.F."/>
            <person name="Goodwin L."/>
            <person name="Pitluck S."/>
            <person name="Davenport K."/>
            <person name="Detter J.C."/>
            <person name="Han C."/>
            <person name="Tapia R."/>
            <person name="Land M."/>
            <person name="Hauser L."/>
            <person name="Pati A."/>
            <person name="Mikhailova N."/>
            <person name="Woyke T."/>
            <person name="Klenk H.P."/>
            <person name="Kyrpides N."/>
            <person name="Ivanova N."/>
        </authorList>
    </citation>
    <scope>NUCLEOTIDE SEQUENCE [LARGE SCALE GENOMIC DNA]</scope>
    <source>
        <strain evidence="14">DSM 12710 / JCM 10830 / BK20S6-10-b1 / P8</strain>
    </source>
</reference>
<dbReference type="InterPro" id="IPR011179">
    <property type="entry name" value="IPdP_isomerase"/>
</dbReference>
<evidence type="ECO:0000256" key="1">
    <source>
        <dbReference type="ARBA" id="ARBA00001917"/>
    </source>
</evidence>
<feature type="binding site" evidence="11">
    <location>
        <position position="67"/>
    </location>
    <ligand>
        <name>FMN</name>
        <dbReference type="ChEBI" id="CHEBI:58210"/>
    </ligand>
</feature>
<feature type="binding site" evidence="11">
    <location>
        <position position="98"/>
    </location>
    <ligand>
        <name>FMN</name>
        <dbReference type="ChEBI" id="CHEBI:58210"/>
    </ligand>
</feature>
<dbReference type="PANTHER" id="PTHR43665:SF1">
    <property type="entry name" value="ISOPENTENYL-DIPHOSPHATE DELTA-ISOMERASE"/>
    <property type="match status" value="1"/>
</dbReference>
<keyword evidence="14" id="KW-1185">Reference proteome</keyword>
<proteinExistence type="inferred from homology"/>
<evidence type="ECO:0000259" key="12">
    <source>
        <dbReference type="Pfam" id="PF01070"/>
    </source>
</evidence>
<dbReference type="SUPFAM" id="SSF51395">
    <property type="entry name" value="FMN-linked oxidoreductases"/>
    <property type="match status" value="1"/>
</dbReference>
<keyword evidence="4 11" id="KW-0288">FMN</keyword>